<accession>A0A846QQI6</accession>
<name>A0A846QQI6_9BACT</name>
<dbReference type="Pfam" id="PF02518">
    <property type="entry name" value="HATPase_c"/>
    <property type="match status" value="1"/>
</dbReference>
<feature type="domain" description="Histidine kinase" evidence="4">
    <location>
        <begin position="391"/>
        <end position="583"/>
    </location>
</feature>
<dbReference type="NCBIfam" id="TIGR00229">
    <property type="entry name" value="sensory_box"/>
    <property type="match status" value="1"/>
</dbReference>
<evidence type="ECO:0000256" key="2">
    <source>
        <dbReference type="SAM" id="MobiDB-lite"/>
    </source>
</evidence>
<dbReference type="InterPro" id="IPR011495">
    <property type="entry name" value="Sig_transdc_His_kin_sub2_dim/P"/>
</dbReference>
<dbReference type="InterPro" id="IPR000700">
    <property type="entry name" value="PAS-assoc_C"/>
</dbReference>
<gene>
    <name evidence="7" type="ORF">GGQ74_001295</name>
</gene>
<proteinExistence type="predicted"/>
<dbReference type="PROSITE" id="PS50113">
    <property type="entry name" value="PAC"/>
    <property type="match status" value="1"/>
</dbReference>
<evidence type="ECO:0000313" key="8">
    <source>
        <dbReference type="Proteomes" id="UP000580856"/>
    </source>
</evidence>
<dbReference type="Pfam" id="PF07568">
    <property type="entry name" value="HisKA_2"/>
    <property type="match status" value="1"/>
</dbReference>
<dbReference type="InterPro" id="IPR036890">
    <property type="entry name" value="HATPase_C_sf"/>
</dbReference>
<feature type="domain" description="PAS" evidence="5">
    <location>
        <begin position="215"/>
        <end position="287"/>
    </location>
</feature>
<dbReference type="Gene3D" id="3.30.565.10">
    <property type="entry name" value="Histidine kinase-like ATPase, C-terminal domain"/>
    <property type="match status" value="1"/>
</dbReference>
<dbReference type="InterPro" id="IPR000014">
    <property type="entry name" value="PAS"/>
</dbReference>
<dbReference type="Pfam" id="PF08448">
    <property type="entry name" value="PAS_4"/>
    <property type="match status" value="1"/>
</dbReference>
<feature type="domain" description="PAC" evidence="6">
    <location>
        <begin position="291"/>
        <end position="341"/>
    </location>
</feature>
<feature type="region of interest" description="Disordered" evidence="2">
    <location>
        <begin position="581"/>
        <end position="628"/>
    </location>
</feature>
<keyword evidence="3" id="KW-0472">Membrane</keyword>
<evidence type="ECO:0000259" key="5">
    <source>
        <dbReference type="PROSITE" id="PS50112"/>
    </source>
</evidence>
<feature type="compositionally biased region" description="Polar residues" evidence="2">
    <location>
        <begin position="602"/>
        <end position="614"/>
    </location>
</feature>
<dbReference type="PROSITE" id="PS50109">
    <property type="entry name" value="HIS_KIN"/>
    <property type="match status" value="1"/>
</dbReference>
<feature type="region of interest" description="Disordered" evidence="2">
    <location>
        <begin position="1"/>
        <end position="21"/>
    </location>
</feature>
<feature type="transmembrane region" description="Helical" evidence="3">
    <location>
        <begin position="29"/>
        <end position="48"/>
    </location>
</feature>
<dbReference type="SUPFAM" id="SSF55785">
    <property type="entry name" value="PYP-like sensor domain (PAS domain)"/>
    <property type="match status" value="1"/>
</dbReference>
<dbReference type="AlphaFoldDB" id="A0A846QQI6"/>
<comment type="caution">
    <text evidence="7">The sequence shown here is derived from an EMBL/GenBank/DDBJ whole genome shotgun (WGS) entry which is preliminary data.</text>
</comment>
<evidence type="ECO:0000256" key="1">
    <source>
        <dbReference type="SAM" id="Coils"/>
    </source>
</evidence>
<keyword evidence="3" id="KW-1133">Transmembrane helix</keyword>
<dbReference type="PANTHER" id="PTHR43065:SF23">
    <property type="entry name" value="SENSOR HISTIDINE KINASE PDTAS"/>
    <property type="match status" value="1"/>
</dbReference>
<evidence type="ECO:0000313" key="7">
    <source>
        <dbReference type="EMBL" id="NJB67655.1"/>
    </source>
</evidence>
<keyword evidence="1" id="KW-0175">Coiled coil</keyword>
<dbReference type="InterPro" id="IPR035965">
    <property type="entry name" value="PAS-like_dom_sf"/>
</dbReference>
<dbReference type="PROSITE" id="PS50112">
    <property type="entry name" value="PAS"/>
    <property type="match status" value="1"/>
</dbReference>
<organism evidence="7 8">
    <name type="scientific">Desulfobaculum xiamenense</name>
    <dbReference type="NCBI Taxonomy" id="995050"/>
    <lineage>
        <taxon>Bacteria</taxon>
        <taxon>Pseudomonadati</taxon>
        <taxon>Thermodesulfobacteriota</taxon>
        <taxon>Desulfovibrionia</taxon>
        <taxon>Desulfovibrionales</taxon>
        <taxon>Desulfovibrionaceae</taxon>
        <taxon>Desulfobaculum</taxon>
    </lineage>
</organism>
<keyword evidence="8" id="KW-1185">Reference proteome</keyword>
<feature type="coiled-coil region" evidence="1">
    <location>
        <begin position="332"/>
        <end position="363"/>
    </location>
</feature>
<dbReference type="Gene3D" id="3.30.450.20">
    <property type="entry name" value="PAS domain"/>
    <property type="match status" value="2"/>
</dbReference>
<feature type="transmembrane region" description="Helical" evidence="3">
    <location>
        <begin position="179"/>
        <end position="198"/>
    </location>
</feature>
<dbReference type="SMART" id="SM00387">
    <property type="entry name" value="HATPase_c"/>
    <property type="match status" value="1"/>
</dbReference>
<dbReference type="InterPro" id="IPR005467">
    <property type="entry name" value="His_kinase_dom"/>
</dbReference>
<evidence type="ECO:0000256" key="3">
    <source>
        <dbReference type="SAM" id="Phobius"/>
    </source>
</evidence>
<sequence length="628" mass="69239">MAAKETPQPLPNAYDPPADTPPQNPGIPLIVYLGLFISLTILTIATTIEHADQNHSRAMDLTLTAMVPLFESNLEAPAPAAQIQRTFDAMAIRSGFTANVTAPDTTGVPTIVASTDHKAIGGPASERQSRVLRTGLREFGSCLHLGLPALCIHHPLKDATGRTAAVLTFITPHASNTSVVWLYSGVTAFLFMLVAVLLHRQQRKTHRELERRKRTEAQLRQIIDLVPHLIFAKDENSRYILANTTVAAIHGLHPSQLIGRRQDELTSPTPEQTVRYMMDDRRVIRSGRPKLGFEQEIDTADGKRLVLVASKIPFTTAGRPAVLGVGIDITERKAMEAELRRHRDRLEELVAERTLELERTNTRLLREVNERKAIQKMMQQSISDKEVLLHEVHHRVMNNLQVISGLVDMAGRRATTPEMRTLAEDIGAKIHSISLVHTQLYQSENLDNIDFVRYAHDLCTHLRHVFGMHRVRLDFDTAPLRLPIGMASPCGMVLNELVSNSFKHAFHAERAGTLHVGIHTCDGTAILTVRDDGPGLPQGFVPAGASGMGMRLVANIVTFQLRGSLDMTTENGTAVRIAFPLPAKPEQPEAQEPSDAYRPPRTSASSMTHTQTANPAPVAKTPSSPHRA</sequence>
<evidence type="ECO:0000259" key="4">
    <source>
        <dbReference type="PROSITE" id="PS50109"/>
    </source>
</evidence>
<dbReference type="EMBL" id="JAATJA010000001">
    <property type="protein sequence ID" value="NJB67655.1"/>
    <property type="molecule type" value="Genomic_DNA"/>
</dbReference>
<evidence type="ECO:0000259" key="6">
    <source>
        <dbReference type="PROSITE" id="PS50113"/>
    </source>
</evidence>
<dbReference type="InterPro" id="IPR003594">
    <property type="entry name" value="HATPase_dom"/>
</dbReference>
<dbReference type="Proteomes" id="UP000580856">
    <property type="component" value="Unassembled WGS sequence"/>
</dbReference>
<dbReference type="SUPFAM" id="SSF55874">
    <property type="entry name" value="ATPase domain of HSP90 chaperone/DNA topoisomerase II/histidine kinase"/>
    <property type="match status" value="1"/>
</dbReference>
<reference evidence="7 8" key="1">
    <citation type="submission" date="2020-03" db="EMBL/GenBank/DDBJ databases">
        <title>Genomic Encyclopedia of Type Strains, Phase IV (KMG-IV): sequencing the most valuable type-strain genomes for metagenomic binning, comparative biology and taxonomic classification.</title>
        <authorList>
            <person name="Goeker M."/>
        </authorList>
    </citation>
    <scope>NUCLEOTIDE SEQUENCE [LARGE SCALE GENOMIC DNA]</scope>
    <source>
        <strain evidence="7 8">DSM 24233</strain>
    </source>
</reference>
<protein>
    <submittedName>
        <fullName evidence="7">PAS domain S-box-containing protein</fullName>
    </submittedName>
</protein>
<keyword evidence="3" id="KW-0812">Transmembrane</keyword>
<dbReference type="InterPro" id="IPR013656">
    <property type="entry name" value="PAS_4"/>
</dbReference>
<dbReference type="RefSeq" id="WP_167940692.1">
    <property type="nucleotide sequence ID" value="NZ_JAATJA010000001.1"/>
</dbReference>
<dbReference type="PANTHER" id="PTHR43065">
    <property type="entry name" value="SENSOR HISTIDINE KINASE"/>
    <property type="match status" value="1"/>
</dbReference>